<comment type="caution">
    <text evidence="3">The sequence shown here is derived from an EMBL/GenBank/DDBJ whole genome shotgun (WGS) entry which is preliminary data.</text>
</comment>
<feature type="domain" description="THIF-type NAD/FAD binding fold" evidence="1">
    <location>
        <begin position="311"/>
        <end position="484"/>
    </location>
</feature>
<dbReference type="EMBL" id="VISO01000001">
    <property type="protein sequence ID" value="TVZ74800.1"/>
    <property type="molecule type" value="Genomic_DNA"/>
</dbReference>
<accession>A0A559TJL4</accession>
<dbReference type="Gene3D" id="3.40.50.720">
    <property type="entry name" value="NAD(P)-binding Rossmann-like Domain"/>
    <property type="match status" value="1"/>
</dbReference>
<dbReference type="InterPro" id="IPR032701">
    <property type="entry name" value="Prok-E2_B_dom"/>
</dbReference>
<dbReference type="RefSeq" id="WP_022718461.1">
    <property type="nucleotide sequence ID" value="NZ_ATTQ01000025.1"/>
</dbReference>
<evidence type="ECO:0000313" key="4">
    <source>
        <dbReference type="Proteomes" id="UP000319824"/>
    </source>
</evidence>
<dbReference type="AlphaFoldDB" id="A0A559TJL4"/>
<evidence type="ECO:0000313" key="3">
    <source>
        <dbReference type="EMBL" id="TVZ74800.1"/>
    </source>
</evidence>
<sequence>MDERDAISRRQVHDALTQRCFTRDWSVERVVYLGTLDPTALAVPVRIDVTDLDFVSAPPIYLGEEYRVTGRRLPHLLGETRSLCYYAKGSVILDRYDPSGTVLQCLEQADIVIRKAVRGSSDIDFANEFQAYWSSSFLLVDLPANFAGRIKARFLNLRAGLEPTGVICAGESWLIEAHLANRASLPPGEDCVVISTDAALSVNPNADWPPENLRDLNAWLGWIDPGLVGILEKSFATGEHPTRWIAIRAANGTFILSATLPPMLRTDEFQKSRRTKLPSIIARMPEKIPIQPTLGLPADVDYIFSRNMGNMANLNGKRILLIGAGTIGGFLSHQLAQSGAGAMDGRLTIVDKDELRTANLGRHLLGIPYIHRNKAEGCCEFIKQQLPMLTVDFHSGDALDILDASNLPYDLIIDATGEEAFSLAVNDRSVRHRETWPPVLFGYLVGNGAMAQSLFTGESGRACLKCLKPRLSGPSRFPTMRAGIEVTTAENMECADPRYIPYPVTRSVVAASLICETALAWARGSIGHRFRSHLFDPSQALSVKDGNPAVSRDCPACSPT</sequence>
<reference evidence="3 4" key="1">
    <citation type="submission" date="2019-06" db="EMBL/GenBank/DDBJ databases">
        <title>Pac Bio to generate improved reference genome sequences for organisms with transposon mutant libraries (support for FEBA project).</title>
        <authorList>
            <person name="Blow M."/>
        </authorList>
    </citation>
    <scope>NUCLEOTIDE SEQUENCE [LARGE SCALE GENOMIC DNA]</scope>
    <source>
        <strain evidence="3 4">USDA 1844</strain>
    </source>
</reference>
<dbReference type="Proteomes" id="UP000319824">
    <property type="component" value="Unassembled WGS sequence"/>
</dbReference>
<dbReference type="Pfam" id="PF00899">
    <property type="entry name" value="ThiF"/>
    <property type="match status" value="1"/>
</dbReference>
<dbReference type="GO" id="GO:0008641">
    <property type="term" value="F:ubiquitin-like modifier activating enzyme activity"/>
    <property type="evidence" value="ECO:0007669"/>
    <property type="project" value="InterPro"/>
</dbReference>
<protein>
    <submittedName>
        <fullName evidence="3">E2/UBC family protein B</fullName>
    </submittedName>
</protein>
<organism evidence="3 4">
    <name type="scientific">Rhizobium mongolense USDA 1844</name>
    <dbReference type="NCBI Taxonomy" id="1079460"/>
    <lineage>
        <taxon>Bacteria</taxon>
        <taxon>Pseudomonadati</taxon>
        <taxon>Pseudomonadota</taxon>
        <taxon>Alphaproteobacteria</taxon>
        <taxon>Hyphomicrobiales</taxon>
        <taxon>Rhizobiaceae</taxon>
        <taxon>Rhizobium/Agrobacterium group</taxon>
        <taxon>Rhizobium</taxon>
    </lineage>
</organism>
<dbReference type="InterPro" id="IPR000594">
    <property type="entry name" value="ThiF_NAD_FAD-bd"/>
</dbReference>
<gene>
    <name evidence="3" type="ORF">BCL32_0115</name>
</gene>
<feature type="domain" description="Prokaryotic E2 family B" evidence="2">
    <location>
        <begin position="42"/>
        <end position="135"/>
    </location>
</feature>
<dbReference type="Pfam" id="PF14461">
    <property type="entry name" value="Prok-E2_B"/>
    <property type="match status" value="1"/>
</dbReference>
<dbReference type="InterPro" id="IPR035985">
    <property type="entry name" value="Ubiquitin-activating_enz"/>
</dbReference>
<evidence type="ECO:0000259" key="2">
    <source>
        <dbReference type="Pfam" id="PF14461"/>
    </source>
</evidence>
<evidence type="ECO:0000259" key="1">
    <source>
        <dbReference type="Pfam" id="PF00899"/>
    </source>
</evidence>
<dbReference type="SUPFAM" id="SSF69572">
    <property type="entry name" value="Activating enzymes of the ubiquitin-like proteins"/>
    <property type="match status" value="1"/>
</dbReference>
<name>A0A559TJL4_9HYPH</name>
<proteinExistence type="predicted"/>